<proteinExistence type="inferred from homology"/>
<dbReference type="InterPro" id="IPR029044">
    <property type="entry name" value="Nucleotide-diphossugar_trans"/>
</dbReference>
<dbReference type="GO" id="GO:0016740">
    <property type="term" value="F:transferase activity"/>
    <property type="evidence" value="ECO:0007669"/>
    <property type="project" value="UniProtKB-KW"/>
</dbReference>
<accession>A0A557ZX62</accession>
<evidence type="ECO:0000313" key="3">
    <source>
        <dbReference type="EMBL" id="TVT16594.1"/>
    </source>
</evidence>
<dbReference type="Pfam" id="PF00535">
    <property type="entry name" value="Glycos_transf_2"/>
    <property type="match status" value="1"/>
</dbReference>
<keyword evidence="4" id="KW-1185">Reference proteome</keyword>
<dbReference type="Proteomes" id="UP000320011">
    <property type="component" value="Unassembled WGS sequence"/>
</dbReference>
<organism evidence="3 4">
    <name type="scientific">Amycolatopsis rhizosphaerae</name>
    <dbReference type="NCBI Taxonomy" id="2053003"/>
    <lineage>
        <taxon>Bacteria</taxon>
        <taxon>Bacillati</taxon>
        <taxon>Actinomycetota</taxon>
        <taxon>Actinomycetes</taxon>
        <taxon>Pseudonocardiales</taxon>
        <taxon>Pseudonocardiaceae</taxon>
        <taxon>Amycolatopsis</taxon>
    </lineage>
</organism>
<name>A0A557ZX62_9PSEU</name>
<dbReference type="RefSeq" id="WP_144593416.1">
    <property type="nucleotide sequence ID" value="NZ_VJWX01000770.1"/>
</dbReference>
<dbReference type="CDD" id="cd04179">
    <property type="entry name" value="DPM_DPG-synthase_like"/>
    <property type="match status" value="1"/>
</dbReference>
<comment type="similarity">
    <text evidence="1">Belongs to the glycosyltransferase 2 family.</text>
</comment>
<protein>
    <submittedName>
        <fullName evidence="3">Glycosyltransferase family 2 protein</fullName>
    </submittedName>
</protein>
<dbReference type="OrthoDB" id="3177103at2"/>
<keyword evidence="3" id="KW-0808">Transferase</keyword>
<reference evidence="3 4" key="2">
    <citation type="submission" date="2019-08" db="EMBL/GenBank/DDBJ databases">
        <title>Amycolatopsis acidicola sp. nov., isolated from peat swamp forest soil.</title>
        <authorList>
            <person name="Srisuk N."/>
        </authorList>
    </citation>
    <scope>NUCLEOTIDE SEQUENCE [LARGE SCALE GENOMIC DNA]</scope>
    <source>
        <strain evidence="3 4">TBRC 6029</strain>
    </source>
</reference>
<dbReference type="InterPro" id="IPR001173">
    <property type="entry name" value="Glyco_trans_2-like"/>
</dbReference>
<sequence length="300" mass="32235">MPINDSPRPAETASPSGYENLGDAIAFAARRAPRRRLEPDVTIVVPAKNEAANLREVLPELPPVHEVLVVDGHSDDDTPTAAREALPGVRVIQQTRRGKGNALACGFLAASGDVVVMFDADGSADPAEIPRFVDALVGGADFAKGSRFAPGGGSHDITALRAAGNSGLNRLSNTLFSGAFTDLCYGYNAFWRDLVPMLSLPPVFAPPGERMLWGDGFEIETVINCRVAALGLWITEVPSVERKRIHGETNLRTFSDGGRVLRTLVAEWQRVGRQRRTRRFGRFTPAPLLDAASDSVGEPA</sequence>
<evidence type="ECO:0000313" key="4">
    <source>
        <dbReference type="Proteomes" id="UP000320011"/>
    </source>
</evidence>
<dbReference type="EMBL" id="VJWX01000770">
    <property type="protein sequence ID" value="TVT16594.1"/>
    <property type="molecule type" value="Genomic_DNA"/>
</dbReference>
<comment type="caution">
    <text evidence="3">The sequence shown here is derived from an EMBL/GenBank/DDBJ whole genome shotgun (WGS) entry which is preliminary data.</text>
</comment>
<dbReference type="Gene3D" id="3.90.550.10">
    <property type="entry name" value="Spore Coat Polysaccharide Biosynthesis Protein SpsA, Chain A"/>
    <property type="match status" value="1"/>
</dbReference>
<dbReference type="InterPro" id="IPR050256">
    <property type="entry name" value="Glycosyltransferase_2"/>
</dbReference>
<evidence type="ECO:0000259" key="2">
    <source>
        <dbReference type="Pfam" id="PF00535"/>
    </source>
</evidence>
<gene>
    <name evidence="3" type="ORF">FNH05_36650</name>
</gene>
<dbReference type="AlphaFoldDB" id="A0A557ZX62"/>
<dbReference type="SUPFAM" id="SSF53448">
    <property type="entry name" value="Nucleotide-diphospho-sugar transferases"/>
    <property type="match status" value="1"/>
</dbReference>
<evidence type="ECO:0000256" key="1">
    <source>
        <dbReference type="ARBA" id="ARBA00006739"/>
    </source>
</evidence>
<dbReference type="PANTHER" id="PTHR48090">
    <property type="entry name" value="UNDECAPRENYL-PHOSPHATE 4-DEOXY-4-FORMAMIDO-L-ARABINOSE TRANSFERASE-RELATED"/>
    <property type="match status" value="1"/>
</dbReference>
<reference evidence="3 4" key="1">
    <citation type="submission" date="2019-07" db="EMBL/GenBank/DDBJ databases">
        <authorList>
            <person name="Duangmal K."/>
            <person name="Teo W.F.A."/>
        </authorList>
    </citation>
    <scope>NUCLEOTIDE SEQUENCE [LARGE SCALE GENOMIC DNA]</scope>
    <source>
        <strain evidence="3 4">TBRC 6029</strain>
    </source>
</reference>
<dbReference type="PANTHER" id="PTHR48090:SF7">
    <property type="entry name" value="RFBJ PROTEIN"/>
    <property type="match status" value="1"/>
</dbReference>
<feature type="domain" description="Glycosyltransferase 2-like" evidence="2">
    <location>
        <begin position="42"/>
        <end position="171"/>
    </location>
</feature>